<organism evidence="1">
    <name type="scientific">Rhizobium meliloti</name>
    <name type="common">Ensifer meliloti</name>
    <name type="synonym">Sinorhizobium meliloti</name>
    <dbReference type="NCBI Taxonomy" id="382"/>
    <lineage>
        <taxon>Bacteria</taxon>
        <taxon>Pseudomonadati</taxon>
        <taxon>Pseudomonadota</taxon>
        <taxon>Alphaproteobacteria</taxon>
        <taxon>Hyphomicrobiales</taxon>
        <taxon>Rhizobiaceae</taxon>
        <taxon>Sinorhizobium/Ensifer group</taxon>
        <taxon>Sinorhizobium</taxon>
    </lineage>
</organism>
<dbReference type="GO" id="GO:0016740">
    <property type="term" value="F:transferase activity"/>
    <property type="evidence" value="ECO:0007669"/>
    <property type="project" value="UniProtKB-KW"/>
</dbReference>
<keyword evidence="1" id="KW-0808">Transferase</keyword>
<gene>
    <name evidence="1" type="primary">scoB</name>
    <name evidence="1" type="ORF">pHRC017_0435</name>
</gene>
<reference evidence="1" key="1">
    <citation type="journal article" date="2012" name="Mol. Plant Microbe Interact.">
        <title>Rhizobial plasmids that cause impaired symbiotic nitrogen fixation and enhanced host invasion.</title>
        <authorList>
            <person name="Crook M.B."/>
            <person name="Lindsay D.P."/>
            <person name="Biggs M.B."/>
            <person name="Bentley J.S."/>
            <person name="Price J.C."/>
            <person name="Clement S.C."/>
            <person name="Clement M.J."/>
            <person name="Long S.R."/>
            <person name="Griffitts J.S."/>
        </authorList>
    </citation>
    <scope>NUCLEOTIDE SEQUENCE</scope>
    <source>
        <strain evidence="1">C017</strain>
        <plasmid evidence="1">pHRC017</plasmid>
    </source>
</reference>
<sequence>MVDRIITNRGVLDVVEGGLRWSLPMASLTMNCAPQQTQRSSTDPALCVRTIPN</sequence>
<keyword evidence="1" id="KW-0614">Plasmid</keyword>
<protein>
    <submittedName>
        <fullName evidence="1">3-oxoacid CoA-transferase, subunit B</fullName>
    </submittedName>
</protein>
<dbReference type="EMBL" id="JQ665880">
    <property type="protein sequence ID" value="AFJ91505.1"/>
    <property type="molecule type" value="Genomic_DNA"/>
</dbReference>
<name>I2E1Y7_RHIML</name>
<dbReference type="AlphaFoldDB" id="I2E1Y7"/>
<evidence type="ECO:0000313" key="1">
    <source>
        <dbReference type="EMBL" id="AFJ91505.1"/>
    </source>
</evidence>
<accession>I2E1Y7</accession>
<geneLocation type="plasmid" evidence="1">
    <name>pHRC017</name>
</geneLocation>
<proteinExistence type="predicted"/>